<name>A0A2A7P0B1_9MYCO</name>
<proteinExistence type="predicted"/>
<dbReference type="Proteomes" id="UP000220340">
    <property type="component" value="Unassembled WGS sequence"/>
</dbReference>
<evidence type="ECO:0000313" key="5">
    <source>
        <dbReference type="Proteomes" id="UP000220340"/>
    </source>
</evidence>
<dbReference type="InterPro" id="IPR003615">
    <property type="entry name" value="HNH_nuc"/>
</dbReference>
<feature type="signal peptide" evidence="2">
    <location>
        <begin position="1"/>
        <end position="25"/>
    </location>
</feature>
<accession>A0A2A7P0B1</accession>
<gene>
    <name evidence="4" type="ORF">CRI78_01990</name>
</gene>
<feature type="region of interest" description="Disordered" evidence="1">
    <location>
        <begin position="184"/>
        <end position="205"/>
    </location>
</feature>
<dbReference type="OrthoDB" id="4774865at2"/>
<dbReference type="GO" id="GO:0004519">
    <property type="term" value="F:endonuclease activity"/>
    <property type="evidence" value="ECO:0007669"/>
    <property type="project" value="UniProtKB-KW"/>
</dbReference>
<keyword evidence="2" id="KW-0732">Signal</keyword>
<feature type="chain" id="PRO_5012743957" evidence="2">
    <location>
        <begin position="26"/>
        <end position="511"/>
    </location>
</feature>
<reference evidence="4 5" key="1">
    <citation type="submission" date="2017-10" db="EMBL/GenBank/DDBJ databases">
        <title>The new phylogeny of genus Mycobacterium.</title>
        <authorList>
            <person name="Tortoli E."/>
            <person name="Trovato A."/>
            <person name="Cirillo D.M."/>
        </authorList>
    </citation>
    <scope>NUCLEOTIDE SEQUENCE [LARGE SCALE GENOMIC DNA]</scope>
    <source>
        <strain evidence="4 5">IP141170001</strain>
    </source>
</reference>
<organism evidence="4 5">
    <name type="scientific">Mycolicibacterium diernhoferi</name>
    <dbReference type="NCBI Taxonomy" id="1801"/>
    <lineage>
        <taxon>Bacteria</taxon>
        <taxon>Bacillati</taxon>
        <taxon>Actinomycetota</taxon>
        <taxon>Actinomycetes</taxon>
        <taxon>Mycobacteriales</taxon>
        <taxon>Mycobacteriaceae</taxon>
        <taxon>Mycolicibacterium</taxon>
    </lineage>
</organism>
<dbReference type="Pfam" id="PF02720">
    <property type="entry name" value="DUF222"/>
    <property type="match status" value="1"/>
</dbReference>
<dbReference type="InterPro" id="IPR003870">
    <property type="entry name" value="DUF222"/>
</dbReference>
<evidence type="ECO:0000256" key="2">
    <source>
        <dbReference type="SAM" id="SignalP"/>
    </source>
</evidence>
<dbReference type="RefSeq" id="WP_079244466.1">
    <property type="nucleotide sequence ID" value="NZ_BAAATC010000018.1"/>
</dbReference>
<evidence type="ECO:0000256" key="1">
    <source>
        <dbReference type="SAM" id="MobiDB-lite"/>
    </source>
</evidence>
<dbReference type="CDD" id="cd00085">
    <property type="entry name" value="HNHc"/>
    <property type="match status" value="1"/>
</dbReference>
<evidence type="ECO:0000313" key="4">
    <source>
        <dbReference type="EMBL" id="PEG56172.1"/>
    </source>
</evidence>
<comment type="caution">
    <text evidence="4">The sequence shown here is derived from an EMBL/GenBank/DDBJ whole genome shotgun (WGS) entry which is preliminary data.</text>
</comment>
<sequence length="511" mass="55948">MHVRTMGTTVMRAMTALRAAHQAFAACDVESLTRTELMAVMDEYETLTCQLPAQTHRMLAHLQAETTAKELGAASWNEVLRVRWRLSKAEAGRRLGEAAMLGPRRTLTGEPLPAALAAVAAAQAAGLINADHVKVLREAIDGLPTFVDMAARQQFEVDLVRLAASVGPKELRDTAEFRLFLLDQDGPEPDDAERERRRGVTVGKQGRDAMTPLTANLSPEAYAVWEVLFAKFAAPGMCNPDDDEPCVSGTPTQAQIDNDHRTLAQRRHDAMLVIGRIALMCGDLGQLNGLPVSVIIRTTLQDLESRAGLGVTGGGSKIPIKDVIRMAAHANHHLAVFDKATGSALNHFRARRTATPAQRVMLIARDGGCTKPCCTKGFYYCQVHHAEAAFADGGNTNVDDLTLACGWDNRAVHKDGGYTTSVNERGVVEWQPPPALDNGQARINYYHRPELLTYPDENVLRDIGFDDHRSWDDFDEASVRAADADILRWTEPWDPWRLPDGEVCGAPVRGP</sequence>
<keyword evidence="4" id="KW-0378">Hydrolase</keyword>
<keyword evidence="4" id="KW-0255">Endonuclease</keyword>
<keyword evidence="5" id="KW-1185">Reference proteome</keyword>
<dbReference type="AlphaFoldDB" id="A0A2A7P0B1"/>
<keyword evidence="4" id="KW-0540">Nuclease</keyword>
<protein>
    <submittedName>
        <fullName evidence="4">HNH endonuclease</fullName>
    </submittedName>
</protein>
<evidence type="ECO:0000259" key="3">
    <source>
        <dbReference type="Pfam" id="PF02720"/>
    </source>
</evidence>
<dbReference type="EMBL" id="PDCR01000002">
    <property type="protein sequence ID" value="PEG56172.1"/>
    <property type="molecule type" value="Genomic_DNA"/>
</dbReference>
<feature type="domain" description="DUF222" evidence="3">
    <location>
        <begin position="40"/>
        <end position="366"/>
    </location>
</feature>